<keyword evidence="1" id="KW-1133">Transmembrane helix</keyword>
<evidence type="ECO:0000256" key="1">
    <source>
        <dbReference type="SAM" id="Phobius"/>
    </source>
</evidence>
<evidence type="ECO:0000313" key="2">
    <source>
        <dbReference type="EMBL" id="EGV05978.1"/>
    </source>
</evidence>
<proteinExistence type="predicted"/>
<evidence type="ECO:0000313" key="3">
    <source>
        <dbReference type="Proteomes" id="UP000006235"/>
    </source>
</evidence>
<sequence length="69" mass="7982">MLALPPMTLYVFIGALGVICLLLLFFLSRRGREAALWQEQLQNQIKDYNLLVERFDLLGAEKTAWNNKN</sequence>
<protein>
    <submittedName>
        <fullName evidence="2">Uncharacterized protein</fullName>
    </submittedName>
</protein>
<feature type="transmembrane region" description="Helical" evidence="1">
    <location>
        <begin position="6"/>
        <end position="27"/>
    </location>
</feature>
<dbReference type="Proteomes" id="UP000006235">
    <property type="component" value="Unassembled WGS sequence"/>
</dbReference>
<gene>
    <name evidence="2" type="ORF">HMPREF9952_1968</name>
</gene>
<dbReference type="AlphaFoldDB" id="F9Q8W4"/>
<dbReference type="STRING" id="1035188.HMPREF9952_1968"/>
<comment type="caution">
    <text evidence="2">The sequence shown here is derived from an EMBL/GenBank/DDBJ whole genome shotgun (WGS) entry which is preliminary data.</text>
</comment>
<reference evidence="2 3" key="1">
    <citation type="submission" date="2011-07" db="EMBL/GenBank/DDBJ databases">
        <authorList>
            <person name="Harkins D.M."/>
            <person name="Madupu R."/>
            <person name="Durkin A.S."/>
            <person name="Torralba M."/>
            <person name="Methe B."/>
            <person name="Sutton G.G."/>
            <person name="Nelson K.E."/>
        </authorList>
    </citation>
    <scope>NUCLEOTIDE SEQUENCE [LARGE SCALE GENOMIC DNA]</scope>
    <source>
        <strain evidence="2 3">HK 85</strain>
    </source>
</reference>
<dbReference type="EMBL" id="AFUV01000010">
    <property type="protein sequence ID" value="EGV05978.1"/>
    <property type="molecule type" value="Genomic_DNA"/>
</dbReference>
<keyword evidence="1" id="KW-0812">Transmembrane</keyword>
<name>F9Q8W4_9PAST</name>
<organism evidence="2 3">
    <name type="scientific">Haemophilus pittmaniae HK 85</name>
    <dbReference type="NCBI Taxonomy" id="1035188"/>
    <lineage>
        <taxon>Bacteria</taxon>
        <taxon>Pseudomonadati</taxon>
        <taxon>Pseudomonadota</taxon>
        <taxon>Gammaproteobacteria</taxon>
        <taxon>Pasteurellales</taxon>
        <taxon>Pasteurellaceae</taxon>
        <taxon>Haemophilus</taxon>
    </lineage>
</organism>
<keyword evidence="1" id="KW-0472">Membrane</keyword>
<accession>F9Q8W4</accession>